<dbReference type="RefSeq" id="WP_248340870.1">
    <property type="nucleotide sequence ID" value="NZ_AP025592.1"/>
</dbReference>
<keyword evidence="4" id="KW-0378">Hydrolase</keyword>
<dbReference type="Pfam" id="PF01750">
    <property type="entry name" value="HycI"/>
    <property type="match status" value="1"/>
</dbReference>
<dbReference type="SUPFAM" id="SSF53163">
    <property type="entry name" value="HybD-like"/>
    <property type="match status" value="1"/>
</dbReference>
<dbReference type="InterPro" id="IPR023430">
    <property type="entry name" value="Pept_HybD-like_dom_sf"/>
</dbReference>
<dbReference type="CDD" id="cd06062">
    <property type="entry name" value="H2MP_MemB-H2up"/>
    <property type="match status" value="1"/>
</dbReference>
<dbReference type="PANTHER" id="PTHR30302">
    <property type="entry name" value="HYDROGENASE 1 MATURATION PROTEASE"/>
    <property type="match status" value="1"/>
</dbReference>
<dbReference type="NCBIfam" id="TIGR00072">
    <property type="entry name" value="hydrog_prot"/>
    <property type="match status" value="1"/>
</dbReference>
<dbReference type="PRINTS" id="PR00446">
    <property type="entry name" value="HYDRGNUPTAKE"/>
</dbReference>
<reference evidence="7" key="1">
    <citation type="journal article" date="2022" name="Int. J. Syst. Evol. Microbiol.">
        <title>Anaeromyxobacter oryzae sp. nov., Anaeromyxobacter diazotrophicus sp. nov. and Anaeromyxobacter paludicola sp. nov., isolated from paddy soils.</title>
        <authorList>
            <person name="Itoh H."/>
            <person name="Xu Z."/>
            <person name="Mise K."/>
            <person name="Masuda Y."/>
            <person name="Ushijima N."/>
            <person name="Hayakawa C."/>
            <person name="Shiratori Y."/>
            <person name="Senoo K."/>
        </authorList>
    </citation>
    <scope>NUCLEOTIDE SEQUENCE [LARGE SCALE GENOMIC DNA]</scope>
    <source>
        <strain evidence="7">Red630</strain>
    </source>
</reference>
<accession>A0ABM7XBD0</accession>
<dbReference type="InterPro" id="IPR000671">
    <property type="entry name" value="Peptidase_A31"/>
</dbReference>
<evidence type="ECO:0000313" key="6">
    <source>
        <dbReference type="EMBL" id="BDG09163.1"/>
    </source>
</evidence>
<keyword evidence="7" id="KW-1185">Reference proteome</keyword>
<dbReference type="Proteomes" id="UP001162734">
    <property type="component" value="Chromosome"/>
</dbReference>
<sequence>MARILVLGIGNVLMGDDALGSHVIKELEARFTFPEEVTLIDAGTPGVDLTAYMAGHETLLVVDVVRAKGQPGEFRYYDRAKLMEKAPMVAMSPHEPGLREALLTADFMGVAPSEVKLIGVIPDVVDLGVRLSEPVRAALPRVIDEVVADLTAHGAAPTPRDPPAKPDLWWETPRGM</sequence>
<comment type="similarity">
    <text evidence="1">Belongs to the peptidase A31 family.</text>
</comment>
<keyword evidence="3" id="KW-0064">Aspartyl protease</keyword>
<dbReference type="PANTHER" id="PTHR30302:SF1">
    <property type="entry name" value="HYDROGENASE 2 MATURATION PROTEASE"/>
    <property type="match status" value="1"/>
</dbReference>
<organism evidence="6 7">
    <name type="scientific">Anaeromyxobacter paludicola</name>
    <dbReference type="NCBI Taxonomy" id="2918171"/>
    <lineage>
        <taxon>Bacteria</taxon>
        <taxon>Pseudomonadati</taxon>
        <taxon>Myxococcota</taxon>
        <taxon>Myxococcia</taxon>
        <taxon>Myxococcales</taxon>
        <taxon>Cystobacterineae</taxon>
        <taxon>Anaeromyxobacteraceae</taxon>
        <taxon>Anaeromyxobacter</taxon>
    </lineage>
</organism>
<keyword evidence="2" id="KW-0645">Protease</keyword>
<dbReference type="Gene3D" id="3.40.50.1450">
    <property type="entry name" value="HybD-like"/>
    <property type="match status" value="1"/>
</dbReference>
<proteinExistence type="inferred from homology"/>
<feature type="region of interest" description="Disordered" evidence="5">
    <location>
        <begin position="153"/>
        <end position="176"/>
    </location>
</feature>
<evidence type="ECO:0000256" key="5">
    <source>
        <dbReference type="SAM" id="MobiDB-lite"/>
    </source>
</evidence>
<evidence type="ECO:0000256" key="3">
    <source>
        <dbReference type="ARBA" id="ARBA00022750"/>
    </source>
</evidence>
<gene>
    <name evidence="6" type="primary">hybD</name>
    <name evidence="6" type="ORF">AMPC_22760</name>
</gene>
<evidence type="ECO:0000256" key="2">
    <source>
        <dbReference type="ARBA" id="ARBA00022670"/>
    </source>
</evidence>
<evidence type="ECO:0000256" key="1">
    <source>
        <dbReference type="ARBA" id="ARBA00006814"/>
    </source>
</evidence>
<evidence type="ECO:0000256" key="4">
    <source>
        <dbReference type="ARBA" id="ARBA00022801"/>
    </source>
</evidence>
<name>A0ABM7XBD0_9BACT</name>
<evidence type="ECO:0000313" key="7">
    <source>
        <dbReference type="Proteomes" id="UP001162734"/>
    </source>
</evidence>
<protein>
    <submittedName>
        <fullName evidence="6">HybD peptidase</fullName>
    </submittedName>
</protein>
<dbReference type="EMBL" id="AP025592">
    <property type="protein sequence ID" value="BDG09163.1"/>
    <property type="molecule type" value="Genomic_DNA"/>
</dbReference>